<evidence type="ECO:0000256" key="1">
    <source>
        <dbReference type="SAM" id="MobiDB-lite"/>
    </source>
</evidence>
<dbReference type="AlphaFoldDB" id="A0A317VVA6"/>
<keyword evidence="3" id="KW-1185">Reference proteome</keyword>
<dbReference type="Proteomes" id="UP000247233">
    <property type="component" value="Unassembled WGS sequence"/>
</dbReference>
<proteinExistence type="predicted"/>
<dbReference type="EMBL" id="MSFL01000017">
    <property type="protein sequence ID" value="PWY78316.1"/>
    <property type="molecule type" value="Genomic_DNA"/>
</dbReference>
<dbReference type="VEuPathDB" id="FungiDB:BO70DRAFT_363194"/>
<sequence>MSPPAPLSKPDETPETSYQPQMTDAITVADLSSYMSAPTAERTASVEAWICSQLDDDGFHQLCQDMEGIWRRVGFGR</sequence>
<dbReference type="GeneID" id="37065743"/>
<protein>
    <submittedName>
        <fullName evidence="2">Uncharacterized protein</fullName>
    </submittedName>
</protein>
<name>A0A317VVA6_9EURO</name>
<accession>A0A317VVA6</accession>
<organism evidence="2 3">
    <name type="scientific">Aspergillus heteromorphus CBS 117.55</name>
    <dbReference type="NCBI Taxonomy" id="1448321"/>
    <lineage>
        <taxon>Eukaryota</taxon>
        <taxon>Fungi</taxon>
        <taxon>Dikarya</taxon>
        <taxon>Ascomycota</taxon>
        <taxon>Pezizomycotina</taxon>
        <taxon>Eurotiomycetes</taxon>
        <taxon>Eurotiomycetidae</taxon>
        <taxon>Eurotiales</taxon>
        <taxon>Aspergillaceae</taxon>
        <taxon>Aspergillus</taxon>
        <taxon>Aspergillus subgen. Circumdati</taxon>
    </lineage>
</organism>
<evidence type="ECO:0000313" key="2">
    <source>
        <dbReference type="EMBL" id="PWY78316.1"/>
    </source>
</evidence>
<feature type="region of interest" description="Disordered" evidence="1">
    <location>
        <begin position="1"/>
        <end position="21"/>
    </location>
</feature>
<evidence type="ECO:0000313" key="3">
    <source>
        <dbReference type="Proteomes" id="UP000247233"/>
    </source>
</evidence>
<dbReference type="OrthoDB" id="5360255at2759"/>
<gene>
    <name evidence="2" type="ORF">BO70DRAFT_363194</name>
</gene>
<dbReference type="RefSeq" id="XP_025398257.1">
    <property type="nucleotide sequence ID" value="XM_025543506.1"/>
</dbReference>
<comment type="caution">
    <text evidence="2">The sequence shown here is derived from an EMBL/GenBank/DDBJ whole genome shotgun (WGS) entry which is preliminary data.</text>
</comment>
<reference evidence="2 3" key="1">
    <citation type="submission" date="2016-12" db="EMBL/GenBank/DDBJ databases">
        <title>The genomes of Aspergillus section Nigri reveals drivers in fungal speciation.</title>
        <authorList>
            <consortium name="DOE Joint Genome Institute"/>
            <person name="Vesth T.C."/>
            <person name="Nybo J."/>
            <person name="Theobald S."/>
            <person name="Brandl J."/>
            <person name="Frisvad J.C."/>
            <person name="Nielsen K.F."/>
            <person name="Lyhne E.K."/>
            <person name="Kogle M.E."/>
            <person name="Kuo A."/>
            <person name="Riley R."/>
            <person name="Clum A."/>
            <person name="Nolan M."/>
            <person name="Lipzen A."/>
            <person name="Salamov A."/>
            <person name="Henrissat B."/>
            <person name="Wiebenga A."/>
            <person name="De Vries R.P."/>
            <person name="Grigoriev I.V."/>
            <person name="Mortensen U.H."/>
            <person name="Andersen M.R."/>
            <person name="Baker S.E."/>
        </authorList>
    </citation>
    <scope>NUCLEOTIDE SEQUENCE [LARGE SCALE GENOMIC DNA]</scope>
    <source>
        <strain evidence="2 3">CBS 117.55</strain>
    </source>
</reference>